<feature type="compositionally biased region" description="Acidic residues" evidence="10">
    <location>
        <begin position="1183"/>
        <end position="1218"/>
    </location>
</feature>
<keyword evidence="11" id="KW-1133">Transmembrane helix</keyword>
<dbReference type="PANTHER" id="PTHR21738:SF0">
    <property type="entry name" value="RIBOSOMAL RNA PROCESSING PROTEIN 36 HOMOLOG"/>
    <property type="match status" value="1"/>
</dbReference>
<feature type="transmembrane region" description="Helical" evidence="11">
    <location>
        <begin position="526"/>
        <end position="546"/>
    </location>
</feature>
<feature type="compositionally biased region" description="Basic and acidic residues" evidence="10">
    <location>
        <begin position="1404"/>
        <end position="1426"/>
    </location>
</feature>
<feature type="transmembrane region" description="Helical" evidence="11">
    <location>
        <begin position="377"/>
        <end position="398"/>
    </location>
</feature>
<dbReference type="InterPro" id="IPR009292">
    <property type="entry name" value="RRP36"/>
</dbReference>
<accession>A0A8H6XFB4</accession>
<feature type="compositionally biased region" description="Basic residues" evidence="10">
    <location>
        <begin position="1472"/>
        <end position="1485"/>
    </location>
</feature>
<feature type="transmembrane region" description="Helical" evidence="11">
    <location>
        <begin position="304"/>
        <end position="328"/>
    </location>
</feature>
<evidence type="ECO:0000256" key="1">
    <source>
        <dbReference type="ARBA" id="ARBA00004604"/>
    </source>
</evidence>
<comment type="function">
    <text evidence="8">Component of the 90S pre-ribosome involved in the maturation of rRNAs. Required for early cleavages of the pre-RNAs in the 40S ribosomal subunit maturation pathway.</text>
</comment>
<dbReference type="Pfam" id="PF06102">
    <property type="entry name" value="RRP36"/>
    <property type="match status" value="1"/>
</dbReference>
<feature type="region of interest" description="Disordered" evidence="10">
    <location>
        <begin position="1162"/>
        <end position="1259"/>
    </location>
</feature>
<comment type="caution">
    <text evidence="12">The sequence shown here is derived from an EMBL/GenBank/DDBJ whole genome shotgun (WGS) entry which is preliminary data.</text>
</comment>
<evidence type="ECO:0000256" key="7">
    <source>
        <dbReference type="ARBA" id="ARBA00023274"/>
    </source>
</evidence>
<evidence type="ECO:0000313" key="12">
    <source>
        <dbReference type="EMBL" id="KAF7339501.1"/>
    </source>
</evidence>
<keyword evidence="4" id="KW-0698">rRNA processing</keyword>
<evidence type="ECO:0000256" key="4">
    <source>
        <dbReference type="ARBA" id="ARBA00022552"/>
    </source>
</evidence>
<feature type="compositionally biased region" description="Polar residues" evidence="10">
    <location>
        <begin position="33"/>
        <end position="49"/>
    </location>
</feature>
<feature type="transmembrane region" description="Helical" evidence="11">
    <location>
        <begin position="254"/>
        <end position="276"/>
    </location>
</feature>
<evidence type="ECO:0000256" key="10">
    <source>
        <dbReference type="SAM" id="MobiDB-lite"/>
    </source>
</evidence>
<dbReference type="GO" id="GO:0005730">
    <property type="term" value="C:nucleolus"/>
    <property type="evidence" value="ECO:0007669"/>
    <property type="project" value="UniProtKB-SubCell"/>
</dbReference>
<keyword evidence="3" id="KW-0690">Ribosome biogenesis</keyword>
<dbReference type="EMBL" id="JACAZH010000031">
    <property type="protein sequence ID" value="KAF7339501.1"/>
    <property type="molecule type" value="Genomic_DNA"/>
</dbReference>
<protein>
    <recommendedName>
        <fullName evidence="9">Ribosomal RNA-processing protein 36</fullName>
    </recommendedName>
</protein>
<keyword evidence="6" id="KW-0539">Nucleus</keyword>
<feature type="transmembrane region" description="Helical" evidence="11">
    <location>
        <begin position="493"/>
        <end position="514"/>
    </location>
</feature>
<evidence type="ECO:0000256" key="11">
    <source>
        <dbReference type="SAM" id="Phobius"/>
    </source>
</evidence>
<reference evidence="12" key="1">
    <citation type="submission" date="2020-05" db="EMBL/GenBank/DDBJ databases">
        <title>Mycena genomes resolve the evolution of fungal bioluminescence.</title>
        <authorList>
            <person name="Tsai I.J."/>
        </authorList>
    </citation>
    <scope>NUCLEOTIDE SEQUENCE</scope>
    <source>
        <strain evidence="12">160909Yilan</strain>
    </source>
</reference>
<keyword evidence="7" id="KW-0687">Ribonucleoprotein</keyword>
<keyword evidence="13" id="KW-1185">Reference proteome</keyword>
<comment type="similarity">
    <text evidence="2">Belongs to the RRP36 family.</text>
</comment>
<feature type="transmembrane region" description="Helical" evidence="11">
    <location>
        <begin position="222"/>
        <end position="242"/>
    </location>
</feature>
<evidence type="ECO:0000313" key="13">
    <source>
        <dbReference type="Proteomes" id="UP000623467"/>
    </source>
</evidence>
<keyword evidence="5" id="KW-0175">Coiled coil</keyword>
<feature type="region of interest" description="Disordered" evidence="10">
    <location>
        <begin position="1272"/>
        <end position="1349"/>
    </location>
</feature>
<evidence type="ECO:0000256" key="8">
    <source>
        <dbReference type="ARBA" id="ARBA00025053"/>
    </source>
</evidence>
<feature type="compositionally biased region" description="Basic and acidic residues" evidence="10">
    <location>
        <begin position="1294"/>
        <end position="1323"/>
    </location>
</feature>
<keyword evidence="11" id="KW-0472">Membrane</keyword>
<dbReference type="GO" id="GO:0000462">
    <property type="term" value="P:maturation of SSU-rRNA from tricistronic rRNA transcript (SSU-rRNA, 5.8S rRNA, LSU-rRNA)"/>
    <property type="evidence" value="ECO:0007669"/>
    <property type="project" value="TreeGrafter"/>
</dbReference>
<feature type="region of interest" description="Disordered" evidence="10">
    <location>
        <begin position="1399"/>
        <end position="1426"/>
    </location>
</feature>
<feature type="transmembrane region" description="Helical" evidence="11">
    <location>
        <begin position="552"/>
        <end position="576"/>
    </location>
</feature>
<evidence type="ECO:0000256" key="9">
    <source>
        <dbReference type="ARBA" id="ARBA00030601"/>
    </source>
</evidence>
<feature type="compositionally biased region" description="Acidic residues" evidence="10">
    <location>
        <begin position="1281"/>
        <end position="1292"/>
    </location>
</feature>
<keyword evidence="11" id="KW-0812">Transmembrane</keyword>
<feature type="transmembrane region" description="Helical" evidence="11">
    <location>
        <begin position="452"/>
        <end position="473"/>
    </location>
</feature>
<feature type="region of interest" description="Disordered" evidence="10">
    <location>
        <begin position="1"/>
        <end position="95"/>
    </location>
</feature>
<name>A0A8H6XFB4_9AGAR</name>
<sequence length="1511" mass="170593">MGVRDLVHQYEAASTSDLPPPSPARFISPKRFSGSNTPASPSRLTTTATLIDDLSRHTDSDDSDDDTVYKLPPSSEDASTSHSTLRRTTAPHTPIPATTVFARNAPSLSLPKLDAHLERLPKVTLPSVGPQPTMFPPMEQLVKSGSTLEDLETNFKVAPWYRNRNTLLGSAVSAILGVTGSSAVAMFYRLQGLTNTVQVFALILTTIVPVTGDNLGSEWRNLFLGTMLGIFFLSSQIFNSSVDPTYWRSTLHRLWTSRFCFLILFLIFTLVLLYFFHRASANYDRYRIVEGLQQSGSPGNRTGLVTITFLLASIYLPLSTLAVHVLVWSDDLWVVPNPYTNATTSPPVVAPLGPSSEYKDPLDFCWTTTMKRDEINWAPVIMILSLFVVAALTIWFPLAFRKIIKQSVPDVDPYSELGRRRNSEEMDSEYHILLSRDRNPFAFLYSGFRRNWATYEAIYLFAKLSALLVVAVIDPDNCLFRTFSQTTVTVVRQVILLLMTLGWFITQCVLGPFLDPVNNASEWMSRLNYVMTATLALAVALDAPGSNILNTYVLYIVYVITYGFTIYFTIINTSLMQRAVKRLTRRIDFSIDIFSPRLDTSVHTKRRIWQESITTLFLVSPDTQIPAKQPMEFSEARDSEYPPYLLGFMGTPGERHVENIKILREIGSLKYHKAVALITGPDYEWFKYLEGEIQKHFVGPDSYWKSRDMPTGVSNAFGNAWWIPFPPTLIIRYDDGPTAVLQDVVDLEAYIKQNSSRKVQRKREIRMALRALEGQIVVWPYIHITPIGSHSMWCCNRGYTAEDSKAYHSCVLRINRRGNLKWEGLQLGSGFSIELNYAKNVKVDGDIIGLTVDYELTPDLARFISLNQHLIPQRLQYIEETLASYRRHHRKECHWKSHVLTYRFLTHVYDHPRLPSGLSESSIQFEKDLRVRELMAGNEAVFEIAYQRLEAVSASPTAAWWYLFWDDLWRRNHDTIRGLELHASDFDPHYPTSIAYTPLPRAALVAFLTQRGLYGKQQFFHSGFLNKLYLRLNDTVFHGSRAILFHLGDNASELEMGEVDAEAKGQSSMLGTGVGTDYAASIIPRPTYRWEGLLQDKYHPGKLHRRLLAKLGAWLGLTPLWREGMPSHGLSLDVRHAPTSATHFTSTPKAKSKHCYTCRSSKCPSKAVSHSSGLEKKPVSDSSSDEENGSGDEGTSNEESEISGDEEPEIADDDDEDVDAPRISQWVDEDDLDPDSYSSGEDAPKPIAGPSQLKSLEEDLSSLPLGALLRAKRALQKAQADDSESESEDSANESDGRPEKSSSKGKEKEKPEWSIAPRHDIAKRANKHAPMEVTSKRPVSRKRQVVEVKTIQSRDPRFLPLAGEFSAQKFQKHYGFLADSHKTELQTLRDNLKTARKLLASSPRDLRPEREAEVSRLEKAVKRAESLAKRKDGKAGWWMKESEKKKFLLRARYDALAAEGGKRAVKKAIEKKQKKIGQKEKKSRPFAKSGGLKRRATDNNNDGPPQKKRRS</sequence>
<gene>
    <name evidence="12" type="ORF">MSAN_02164500</name>
</gene>
<dbReference type="PANTHER" id="PTHR21738">
    <property type="entry name" value="RIBOSOMAL RNA PROCESSING PROTEIN 36 HOMOLOG"/>
    <property type="match status" value="1"/>
</dbReference>
<dbReference type="OrthoDB" id="10261361at2759"/>
<feature type="compositionally biased region" description="Polar residues" evidence="10">
    <location>
        <begin position="76"/>
        <end position="87"/>
    </location>
</feature>
<organism evidence="12 13">
    <name type="scientific">Mycena sanguinolenta</name>
    <dbReference type="NCBI Taxonomy" id="230812"/>
    <lineage>
        <taxon>Eukaryota</taxon>
        <taxon>Fungi</taxon>
        <taxon>Dikarya</taxon>
        <taxon>Basidiomycota</taxon>
        <taxon>Agaricomycotina</taxon>
        <taxon>Agaricomycetes</taxon>
        <taxon>Agaricomycetidae</taxon>
        <taxon>Agaricales</taxon>
        <taxon>Marasmiineae</taxon>
        <taxon>Mycenaceae</taxon>
        <taxon>Mycena</taxon>
    </lineage>
</organism>
<feature type="region of interest" description="Disordered" evidence="10">
    <location>
        <begin position="1459"/>
        <end position="1511"/>
    </location>
</feature>
<evidence type="ECO:0000256" key="2">
    <source>
        <dbReference type="ARBA" id="ARBA00009418"/>
    </source>
</evidence>
<evidence type="ECO:0000256" key="3">
    <source>
        <dbReference type="ARBA" id="ARBA00022517"/>
    </source>
</evidence>
<dbReference type="GO" id="GO:0030686">
    <property type="term" value="C:90S preribosome"/>
    <property type="evidence" value="ECO:0007669"/>
    <property type="project" value="TreeGrafter"/>
</dbReference>
<evidence type="ECO:0000256" key="5">
    <source>
        <dbReference type="ARBA" id="ARBA00023054"/>
    </source>
</evidence>
<comment type="subcellular location">
    <subcellularLocation>
        <location evidence="1">Nucleus</location>
        <location evidence="1">Nucleolus</location>
    </subcellularLocation>
</comment>
<dbReference type="Proteomes" id="UP000623467">
    <property type="component" value="Unassembled WGS sequence"/>
</dbReference>
<proteinExistence type="inferred from homology"/>
<evidence type="ECO:0000256" key="6">
    <source>
        <dbReference type="ARBA" id="ARBA00023242"/>
    </source>
</evidence>
<feature type="transmembrane region" description="Helical" evidence="11">
    <location>
        <begin position="166"/>
        <end position="187"/>
    </location>
</feature>
<feature type="compositionally biased region" description="Polar residues" evidence="10">
    <location>
        <begin position="1162"/>
        <end position="1172"/>
    </location>
</feature>